<dbReference type="EMBL" id="MN988486">
    <property type="protein sequence ID" value="QIG67982.1"/>
    <property type="molecule type" value="Genomic_DNA"/>
</dbReference>
<protein>
    <submittedName>
        <fullName evidence="1">Prohead core scaffolding and protease protein</fullName>
    </submittedName>
</protein>
<dbReference type="GO" id="GO:0008233">
    <property type="term" value="F:peptidase activity"/>
    <property type="evidence" value="ECO:0007669"/>
    <property type="project" value="UniProtKB-KW"/>
</dbReference>
<keyword evidence="1" id="KW-0645">Protease</keyword>
<dbReference type="GO" id="GO:0006508">
    <property type="term" value="P:proteolysis"/>
    <property type="evidence" value="ECO:0007669"/>
    <property type="project" value="UniProtKB-KW"/>
</dbReference>
<organism evidence="1 2">
    <name type="scientific">Rhizobium phage RHph_Y68</name>
    <dbReference type="NCBI Taxonomy" id="2509787"/>
    <lineage>
        <taxon>Viruses</taxon>
        <taxon>Duplodnaviria</taxon>
        <taxon>Heunggongvirae</taxon>
        <taxon>Uroviricota</taxon>
        <taxon>Caudoviricetes</taxon>
        <taxon>Pootjesviridae</taxon>
        <taxon>Staniewskivirinae</taxon>
        <taxon>Trinifflemingvirus</taxon>
        <taxon>Trinifflemingvirus Y68</taxon>
    </lineage>
</organism>
<dbReference type="Proteomes" id="UP000605518">
    <property type="component" value="Segment"/>
</dbReference>
<reference evidence="1" key="1">
    <citation type="submission" date="2020-01" db="EMBL/GenBank/DDBJ databases">
        <title>Patterns of diversity and host range of bacteriophage communities associated with bean-nodulatin bacteria.</title>
        <authorList>
            <person name="Vann Cauwenberghe J."/>
            <person name="Santamaria R.I."/>
            <person name="Bustos P."/>
            <person name="Juarez S."/>
            <person name="Gonzalez V."/>
        </authorList>
    </citation>
    <scope>NUCLEOTIDE SEQUENCE</scope>
</reference>
<accession>A0A7S5QXS3</accession>
<dbReference type="InterPro" id="IPR005082">
    <property type="entry name" value="Peptidase_U9_T4_prohead"/>
</dbReference>
<sequence length="223" mass="25023">MSKVKLSLFSETLISNSSVMSAFSEASGKDGRKYYIEGVFAQADSLNRNRRIYPAEVLFPDIERYIENFVNRRLSWGELDHPEKRVIVEMKEVSHLITDLRIEGSNVIGKAVIADTPNGEIVKRLIDIGGQLAVSTRGLGKSVEFTDHEMMEIYHMTAIDIVSHPSGIDCFVNGVAEGVDYLVESNLLSKFDAYKIISSNDKEVSARDFRKVINSILKDMKNV</sequence>
<name>A0A7S5QXS3_9CAUD</name>
<evidence type="ECO:0000313" key="2">
    <source>
        <dbReference type="Proteomes" id="UP000605518"/>
    </source>
</evidence>
<evidence type="ECO:0000313" key="1">
    <source>
        <dbReference type="EMBL" id="QIG67982.1"/>
    </source>
</evidence>
<proteinExistence type="predicted"/>
<keyword evidence="1" id="KW-0378">Hydrolase</keyword>
<dbReference type="Pfam" id="PF03420">
    <property type="entry name" value="Peptidase_S77"/>
    <property type="match status" value="1"/>
</dbReference>
<gene>
    <name evidence="1" type="ORF">EVB55_047</name>
</gene>
<keyword evidence="2" id="KW-1185">Reference proteome</keyword>